<dbReference type="EMBL" id="JBBPBM010000169">
    <property type="protein sequence ID" value="KAK8502434.1"/>
    <property type="molecule type" value="Genomic_DNA"/>
</dbReference>
<name>A0ABR2B6A9_9ROSI</name>
<organism evidence="1 2">
    <name type="scientific">Hibiscus sabdariffa</name>
    <name type="common">roselle</name>
    <dbReference type="NCBI Taxonomy" id="183260"/>
    <lineage>
        <taxon>Eukaryota</taxon>
        <taxon>Viridiplantae</taxon>
        <taxon>Streptophyta</taxon>
        <taxon>Embryophyta</taxon>
        <taxon>Tracheophyta</taxon>
        <taxon>Spermatophyta</taxon>
        <taxon>Magnoliopsida</taxon>
        <taxon>eudicotyledons</taxon>
        <taxon>Gunneridae</taxon>
        <taxon>Pentapetalae</taxon>
        <taxon>rosids</taxon>
        <taxon>malvids</taxon>
        <taxon>Malvales</taxon>
        <taxon>Malvaceae</taxon>
        <taxon>Malvoideae</taxon>
        <taxon>Hibiscus</taxon>
    </lineage>
</organism>
<accession>A0ABR2B6A9</accession>
<sequence>MHRTDVGPEWHGSQEYVKPEGHEHLQVEEHDNHVVWISRGCALPDEDVNVVIRNEESQGGLDLSRYEGAILVKNLMEPRAMIILEVEGVGCSLAYVAQGGEVLGDVP</sequence>
<protein>
    <submittedName>
        <fullName evidence="1">Uncharacterized protein</fullName>
    </submittedName>
</protein>
<dbReference type="Proteomes" id="UP001472677">
    <property type="component" value="Unassembled WGS sequence"/>
</dbReference>
<reference evidence="1 2" key="1">
    <citation type="journal article" date="2024" name="G3 (Bethesda)">
        <title>Genome assembly of Hibiscus sabdariffa L. provides insights into metabolisms of medicinal natural products.</title>
        <authorList>
            <person name="Kim T."/>
        </authorList>
    </citation>
    <scope>NUCLEOTIDE SEQUENCE [LARGE SCALE GENOMIC DNA]</scope>
    <source>
        <strain evidence="1">TK-2024</strain>
        <tissue evidence="1">Old leaves</tissue>
    </source>
</reference>
<gene>
    <name evidence="1" type="ORF">V6N12_020026</name>
</gene>
<evidence type="ECO:0000313" key="2">
    <source>
        <dbReference type="Proteomes" id="UP001472677"/>
    </source>
</evidence>
<evidence type="ECO:0000313" key="1">
    <source>
        <dbReference type="EMBL" id="KAK8502434.1"/>
    </source>
</evidence>
<proteinExistence type="predicted"/>
<comment type="caution">
    <text evidence="1">The sequence shown here is derived from an EMBL/GenBank/DDBJ whole genome shotgun (WGS) entry which is preliminary data.</text>
</comment>
<keyword evidence="2" id="KW-1185">Reference proteome</keyword>